<dbReference type="GO" id="GO:0004386">
    <property type="term" value="F:helicase activity"/>
    <property type="evidence" value="ECO:0007669"/>
    <property type="project" value="UniProtKB-KW"/>
</dbReference>
<dbReference type="EMBL" id="UHIV01000006">
    <property type="protein sequence ID" value="SUP61198.1"/>
    <property type="molecule type" value="Genomic_DNA"/>
</dbReference>
<reference evidence="1 2" key="1">
    <citation type="submission" date="2018-06" db="EMBL/GenBank/DDBJ databases">
        <authorList>
            <consortium name="Pathogen Informatics"/>
            <person name="Doyle S."/>
        </authorList>
    </citation>
    <scope>NUCLEOTIDE SEQUENCE [LARGE SCALE GENOMIC DNA]</scope>
    <source>
        <strain evidence="1 2">NCTC13645</strain>
    </source>
</reference>
<proteinExistence type="predicted"/>
<keyword evidence="1" id="KW-0547">Nucleotide-binding</keyword>
<gene>
    <name evidence="1" type="ORF">NCTC13645_02330</name>
</gene>
<keyword evidence="1" id="KW-0347">Helicase</keyword>
<evidence type="ECO:0000313" key="2">
    <source>
        <dbReference type="Proteomes" id="UP000254621"/>
    </source>
</evidence>
<keyword evidence="1" id="KW-0378">Hydrolase</keyword>
<dbReference type="Proteomes" id="UP000254621">
    <property type="component" value="Unassembled WGS sequence"/>
</dbReference>
<sequence>MDDAHVLDQLGLSEKVQATLVERLEEADGVERTIIALNNFGFGSNLANEIYEKYQAKRCRY</sequence>
<name>A0A380P8I0_WEIVI</name>
<evidence type="ECO:0000313" key="1">
    <source>
        <dbReference type="EMBL" id="SUP61198.1"/>
    </source>
</evidence>
<keyword evidence="1" id="KW-0067">ATP-binding</keyword>
<accession>A0A380P8I0</accession>
<protein>
    <submittedName>
        <fullName evidence="1">Helicase, RecD/TraA family</fullName>
    </submittedName>
</protein>
<organism evidence="1 2">
    <name type="scientific">Weissella viridescens</name>
    <name type="common">Lactobacillus viridescens</name>
    <dbReference type="NCBI Taxonomy" id="1629"/>
    <lineage>
        <taxon>Bacteria</taxon>
        <taxon>Bacillati</taxon>
        <taxon>Bacillota</taxon>
        <taxon>Bacilli</taxon>
        <taxon>Lactobacillales</taxon>
        <taxon>Lactobacillaceae</taxon>
        <taxon>Weissella</taxon>
    </lineage>
</organism>
<dbReference type="AlphaFoldDB" id="A0A380P8I0"/>